<name>D0L0T3_HALNC</name>
<dbReference type="Pfam" id="PF01513">
    <property type="entry name" value="NAD_kinase"/>
    <property type="match status" value="1"/>
</dbReference>
<evidence type="ECO:0000256" key="2">
    <source>
        <dbReference type="ARBA" id="ARBA00022777"/>
    </source>
</evidence>
<dbReference type="Pfam" id="PF20143">
    <property type="entry name" value="NAD_kinase_C"/>
    <property type="match status" value="1"/>
</dbReference>
<gene>
    <name evidence="6" type="primary">nadK</name>
    <name evidence="8" type="ordered locus">Hneap_1474</name>
</gene>
<dbReference type="HAMAP" id="MF_00361">
    <property type="entry name" value="NAD_kinase"/>
    <property type="match status" value="1"/>
</dbReference>
<evidence type="ECO:0000313" key="9">
    <source>
        <dbReference type="Proteomes" id="UP000009102"/>
    </source>
</evidence>
<evidence type="ECO:0000256" key="4">
    <source>
        <dbReference type="ARBA" id="ARBA00023027"/>
    </source>
</evidence>
<keyword evidence="6" id="KW-0067">ATP-binding</keyword>
<comment type="subcellular location">
    <subcellularLocation>
        <location evidence="6">Cytoplasm</location>
    </subcellularLocation>
</comment>
<feature type="binding site" evidence="6">
    <location>
        <position position="200"/>
    </location>
    <ligand>
        <name>NAD(+)</name>
        <dbReference type="ChEBI" id="CHEBI:57540"/>
    </ligand>
</feature>
<dbReference type="GO" id="GO:0005737">
    <property type="term" value="C:cytoplasm"/>
    <property type="evidence" value="ECO:0007669"/>
    <property type="project" value="UniProtKB-SubCell"/>
</dbReference>
<feature type="binding site" evidence="6">
    <location>
        <position position="181"/>
    </location>
    <ligand>
        <name>NAD(+)</name>
        <dbReference type="ChEBI" id="CHEBI:57540"/>
    </ligand>
</feature>
<dbReference type="GO" id="GO:0051287">
    <property type="term" value="F:NAD binding"/>
    <property type="evidence" value="ECO:0007669"/>
    <property type="project" value="UniProtKB-ARBA"/>
</dbReference>
<dbReference type="Gene3D" id="2.60.200.30">
    <property type="entry name" value="Probable inorganic polyphosphate/atp-NAD kinase, domain 2"/>
    <property type="match status" value="1"/>
</dbReference>
<dbReference type="GO" id="GO:0046872">
    <property type="term" value="F:metal ion binding"/>
    <property type="evidence" value="ECO:0007669"/>
    <property type="project" value="UniProtKB-UniRule"/>
</dbReference>
<dbReference type="GO" id="GO:0019674">
    <property type="term" value="P:NAD+ metabolic process"/>
    <property type="evidence" value="ECO:0007669"/>
    <property type="project" value="InterPro"/>
</dbReference>
<feature type="binding site" evidence="6">
    <location>
        <begin position="96"/>
        <end position="97"/>
    </location>
    <ligand>
        <name>NAD(+)</name>
        <dbReference type="ChEBI" id="CHEBI:57540"/>
    </ligand>
</feature>
<dbReference type="EMBL" id="CP001801">
    <property type="protein sequence ID" value="ACX96306.1"/>
    <property type="molecule type" value="Genomic_DNA"/>
</dbReference>
<sequence>MTEHSKVRAKSVQTKSDEPTSDVSDVPVFRRIGIITKPYADQPIKRVFQKLIKLLDQMGIDWALEQSCDNPVHQLPVTRFDRDQPDCDLIIVLGGDGTLLNAARTLSQWNIPLMGVNLGRLGFLVDILPSDLKLYLEAMLRGHYVEDRRFLLEGTLMRGETRLLHAIALNDITFKMRDPARMVEFDMFINGVLLNHQRSDGVVICTPTGSTAYALSAGGPLIAPDLPAIGIVSICPHTLSYRPIVVSAQHVIEITPKPQSRGGGVMSFDGQINHPLDVGDTLVIRRHDHDIRLIHPCNHDYYALLRTKLCWAEQTG</sequence>
<dbReference type="eggNOG" id="COG0061">
    <property type="taxonomic scope" value="Bacteria"/>
</dbReference>
<evidence type="ECO:0000256" key="7">
    <source>
        <dbReference type="SAM" id="MobiDB-lite"/>
    </source>
</evidence>
<feature type="binding site" evidence="6">
    <location>
        <begin position="170"/>
        <end position="171"/>
    </location>
    <ligand>
        <name>NAD(+)</name>
        <dbReference type="ChEBI" id="CHEBI:57540"/>
    </ligand>
</feature>
<dbReference type="Gene3D" id="3.40.50.10330">
    <property type="entry name" value="Probable inorganic polyphosphate/atp-NAD kinase, domain 1"/>
    <property type="match status" value="1"/>
</dbReference>
<evidence type="ECO:0000313" key="8">
    <source>
        <dbReference type="EMBL" id="ACX96306.1"/>
    </source>
</evidence>
<dbReference type="HOGENOM" id="CLU_008831_0_1_6"/>
<dbReference type="PANTHER" id="PTHR20275:SF0">
    <property type="entry name" value="NAD KINASE"/>
    <property type="match status" value="1"/>
</dbReference>
<proteinExistence type="inferred from homology"/>
<dbReference type="STRING" id="555778.Hneap_1474"/>
<feature type="binding site" evidence="6">
    <location>
        <position position="271"/>
    </location>
    <ligand>
        <name>NAD(+)</name>
        <dbReference type="ChEBI" id="CHEBI:57540"/>
    </ligand>
</feature>
<accession>D0L0T3</accession>
<reference evidence="8 9" key="1">
    <citation type="submission" date="2009-10" db="EMBL/GenBank/DDBJ databases">
        <title>Complete sequence of Halothiobacillus neapolitanus c2.</title>
        <authorList>
            <consortium name="US DOE Joint Genome Institute"/>
            <person name="Lucas S."/>
            <person name="Copeland A."/>
            <person name="Lapidus A."/>
            <person name="Glavina del Rio T."/>
            <person name="Tice H."/>
            <person name="Bruce D."/>
            <person name="Goodwin L."/>
            <person name="Pitluck S."/>
            <person name="Davenport K."/>
            <person name="Brettin T."/>
            <person name="Detter J.C."/>
            <person name="Han C."/>
            <person name="Tapia R."/>
            <person name="Larimer F."/>
            <person name="Land M."/>
            <person name="Hauser L."/>
            <person name="Kyrpides N."/>
            <person name="Mikhailova N."/>
            <person name="Kerfeld C."/>
            <person name="Cannon G."/>
            <person name="Heinhort S."/>
        </authorList>
    </citation>
    <scope>NUCLEOTIDE SEQUENCE [LARGE SCALE GENOMIC DNA]</scope>
    <source>
        <strain evidence="9">ATCC 23641 / c2</strain>
    </source>
</reference>
<dbReference type="InterPro" id="IPR002504">
    <property type="entry name" value="NADK"/>
</dbReference>
<keyword evidence="9" id="KW-1185">Reference proteome</keyword>
<dbReference type="EC" id="2.7.1.23" evidence="6"/>
<dbReference type="GO" id="GO:0003951">
    <property type="term" value="F:NAD+ kinase activity"/>
    <property type="evidence" value="ECO:0007669"/>
    <property type="project" value="UniProtKB-UniRule"/>
</dbReference>
<evidence type="ECO:0000256" key="5">
    <source>
        <dbReference type="ARBA" id="ARBA00047925"/>
    </source>
</evidence>
<comment type="function">
    <text evidence="6">Involved in the regulation of the intracellular balance of NAD and NADP, and is a key enzyme in the biosynthesis of NADP. Catalyzes specifically the phosphorylation on 2'-hydroxyl of the adenosine moiety of NAD to yield NADP.</text>
</comment>
<organism evidence="8 9">
    <name type="scientific">Halothiobacillus neapolitanus (strain ATCC 23641 / DSM 15147 / CIP 104769 / NCIMB 8539 / c2)</name>
    <name type="common">Thiobacillus neapolitanus</name>
    <dbReference type="NCBI Taxonomy" id="555778"/>
    <lineage>
        <taxon>Bacteria</taxon>
        <taxon>Pseudomonadati</taxon>
        <taxon>Pseudomonadota</taxon>
        <taxon>Gammaproteobacteria</taxon>
        <taxon>Chromatiales</taxon>
        <taxon>Halothiobacillaceae</taxon>
        <taxon>Halothiobacillus</taxon>
    </lineage>
</organism>
<dbReference type="InterPro" id="IPR017437">
    <property type="entry name" value="ATP-NAD_kinase_PpnK-typ_C"/>
</dbReference>
<dbReference type="PANTHER" id="PTHR20275">
    <property type="entry name" value="NAD KINASE"/>
    <property type="match status" value="1"/>
</dbReference>
<protein>
    <recommendedName>
        <fullName evidence="6">NAD kinase</fullName>
        <ecNumber evidence="6">2.7.1.23</ecNumber>
    </recommendedName>
    <alternativeName>
        <fullName evidence="6">ATP-dependent NAD kinase</fullName>
    </alternativeName>
</protein>
<dbReference type="AlphaFoldDB" id="D0L0T3"/>
<evidence type="ECO:0000256" key="3">
    <source>
        <dbReference type="ARBA" id="ARBA00022857"/>
    </source>
</evidence>
<dbReference type="GO" id="GO:0006741">
    <property type="term" value="P:NADP+ biosynthetic process"/>
    <property type="evidence" value="ECO:0007669"/>
    <property type="project" value="UniProtKB-UniRule"/>
</dbReference>
<dbReference type="GO" id="GO:0005524">
    <property type="term" value="F:ATP binding"/>
    <property type="evidence" value="ECO:0007669"/>
    <property type="project" value="UniProtKB-KW"/>
</dbReference>
<feature type="binding site" evidence="6">
    <location>
        <position position="198"/>
    </location>
    <ligand>
        <name>NAD(+)</name>
        <dbReference type="ChEBI" id="CHEBI:57540"/>
    </ligand>
</feature>
<keyword evidence="2 6" id="KW-0418">Kinase</keyword>
<keyword evidence="6" id="KW-0963">Cytoplasm</keyword>
<dbReference type="InterPro" id="IPR016064">
    <property type="entry name" value="NAD/diacylglycerol_kinase_sf"/>
</dbReference>
<comment type="cofactor">
    <cofactor evidence="6">
        <name>a divalent metal cation</name>
        <dbReference type="ChEBI" id="CHEBI:60240"/>
    </cofactor>
</comment>
<dbReference type="RefSeq" id="WP_012824340.1">
    <property type="nucleotide sequence ID" value="NC_013422.1"/>
</dbReference>
<keyword evidence="6" id="KW-0547">Nucleotide-binding</keyword>
<dbReference type="OrthoDB" id="9774737at2"/>
<evidence type="ECO:0000256" key="1">
    <source>
        <dbReference type="ARBA" id="ARBA00022679"/>
    </source>
</evidence>
<dbReference type="InterPro" id="IPR017438">
    <property type="entry name" value="ATP-NAD_kinase_N"/>
</dbReference>
<dbReference type="SUPFAM" id="SSF111331">
    <property type="entry name" value="NAD kinase/diacylglycerol kinase-like"/>
    <property type="match status" value="1"/>
</dbReference>
<feature type="active site" description="Proton acceptor" evidence="6">
    <location>
        <position position="96"/>
    </location>
</feature>
<keyword evidence="1 6" id="KW-0808">Transferase</keyword>
<keyword evidence="4 6" id="KW-0520">NAD</keyword>
<dbReference type="Proteomes" id="UP000009102">
    <property type="component" value="Chromosome"/>
</dbReference>
<comment type="catalytic activity">
    <reaction evidence="5 6">
        <text>NAD(+) + ATP = ADP + NADP(+) + H(+)</text>
        <dbReference type="Rhea" id="RHEA:18629"/>
        <dbReference type="ChEBI" id="CHEBI:15378"/>
        <dbReference type="ChEBI" id="CHEBI:30616"/>
        <dbReference type="ChEBI" id="CHEBI:57540"/>
        <dbReference type="ChEBI" id="CHEBI:58349"/>
        <dbReference type="ChEBI" id="CHEBI:456216"/>
        <dbReference type="EC" id="2.7.1.23"/>
    </reaction>
</comment>
<evidence type="ECO:0000256" key="6">
    <source>
        <dbReference type="HAMAP-Rule" id="MF_00361"/>
    </source>
</evidence>
<comment type="caution">
    <text evidence="6">Lacks conserved residue(s) required for the propagation of feature annotation.</text>
</comment>
<dbReference type="KEGG" id="hna:Hneap_1474"/>
<comment type="similarity">
    <text evidence="6">Belongs to the NAD kinase family.</text>
</comment>
<keyword evidence="3 6" id="KW-0521">NADP</keyword>
<feature type="binding site" evidence="6">
    <location>
        <begin position="211"/>
        <end position="216"/>
    </location>
    <ligand>
        <name>NAD(+)</name>
        <dbReference type="ChEBI" id="CHEBI:57540"/>
    </ligand>
</feature>
<feature type="region of interest" description="Disordered" evidence="7">
    <location>
        <begin position="1"/>
        <end position="23"/>
    </location>
</feature>